<reference evidence="1 2" key="2">
    <citation type="submission" date="2008-10" db="EMBL/GenBank/DDBJ databases">
        <authorList>
            <person name="Fulton L."/>
            <person name="Clifton S."/>
            <person name="Fulton B."/>
            <person name="Xu J."/>
            <person name="Minx P."/>
            <person name="Pepin K.H."/>
            <person name="Johnson M."/>
            <person name="Thiruvilangam P."/>
            <person name="Bhonagiri V."/>
            <person name="Nash W.E."/>
            <person name="Mardis E.R."/>
            <person name="Wilson R.K."/>
        </authorList>
    </citation>
    <scope>NUCLEOTIDE SEQUENCE [LARGE SCALE GENOMIC DNA]</scope>
    <source>
        <strain evidence="1 2">DSM 13279</strain>
    </source>
</reference>
<organism evidence="1 2">
    <name type="scientific">Collinsella stercoris DSM 13279</name>
    <dbReference type="NCBI Taxonomy" id="445975"/>
    <lineage>
        <taxon>Bacteria</taxon>
        <taxon>Bacillati</taxon>
        <taxon>Actinomycetota</taxon>
        <taxon>Coriobacteriia</taxon>
        <taxon>Coriobacteriales</taxon>
        <taxon>Coriobacteriaceae</taxon>
        <taxon>Collinsella</taxon>
    </lineage>
</organism>
<sequence length="45" mass="4692">MRGACQLLCLSCLGSARCAPGRVPPASYRAQGRPSGPTFCPLIDL</sequence>
<gene>
    <name evidence="1" type="ORF">COLSTE_02051</name>
</gene>
<evidence type="ECO:0000313" key="1">
    <source>
        <dbReference type="EMBL" id="EEA89774.1"/>
    </source>
</evidence>
<name>B6GD74_9ACTN</name>
<dbReference type="STRING" id="445975.COLSTE_02051"/>
<reference evidence="1 2" key="1">
    <citation type="submission" date="2008-10" db="EMBL/GenBank/DDBJ databases">
        <title>Draft genome sequence of Collinsella stercoris (DSM 13279).</title>
        <authorList>
            <person name="Sudarsanam P."/>
            <person name="Ley R."/>
            <person name="Guruge J."/>
            <person name="Turnbaugh P.J."/>
            <person name="Mahowald M."/>
            <person name="Liep D."/>
            <person name="Gordon J."/>
        </authorList>
    </citation>
    <scope>NUCLEOTIDE SEQUENCE [LARGE SCALE GENOMIC DNA]</scope>
    <source>
        <strain evidence="1 2">DSM 13279</strain>
    </source>
</reference>
<evidence type="ECO:0000313" key="2">
    <source>
        <dbReference type="Proteomes" id="UP000003560"/>
    </source>
</evidence>
<dbReference type="EMBL" id="ABXJ01000123">
    <property type="protein sequence ID" value="EEA89774.1"/>
    <property type="molecule type" value="Genomic_DNA"/>
</dbReference>
<proteinExistence type="predicted"/>
<keyword evidence="2" id="KW-1185">Reference proteome</keyword>
<dbReference type="AlphaFoldDB" id="B6GD74"/>
<protein>
    <submittedName>
        <fullName evidence="1">Uncharacterized protein</fullName>
    </submittedName>
</protein>
<dbReference type="HOGENOM" id="CLU_3198513_0_0_11"/>
<comment type="caution">
    <text evidence="1">The sequence shown here is derived from an EMBL/GenBank/DDBJ whole genome shotgun (WGS) entry which is preliminary data.</text>
</comment>
<dbReference type="Proteomes" id="UP000003560">
    <property type="component" value="Unassembled WGS sequence"/>
</dbReference>
<accession>B6GD74</accession>